<proteinExistence type="predicted"/>
<dbReference type="Pfam" id="PF02687">
    <property type="entry name" value="FtsX"/>
    <property type="match status" value="2"/>
</dbReference>
<feature type="transmembrane region" description="Helical" evidence="6">
    <location>
        <begin position="21"/>
        <end position="43"/>
    </location>
</feature>
<sequence length="797" mass="88942">MFKTYCKTALKYLWHHKAFSAINIVGLATGLCVCFFALLYVNFELSYDSFNKNADSIYRLVTDVQTQTGIDYQSTSAPMGPALQAAFPEVKASTRIFLDNLIIQKDENNFADETIAYADGSLFDVFTLPLLNGKPSKALEAPYTIVLSETAAKKYFGTDNPVGKTLLLDGKFPAVVTGLMKDIPYNSHFRVDILVSMSTLLKEWNTNMATNWTRFGFYTYLLLPENYNIDKLSSRLHTFIDQHIERSVTKYTLALEPLRSVYLYGKSRGSRTGSSVHGNINNVYIFSIVSLFVLIIGAINFINLATAFSLKRAKETGVRKILGASRKQLILQYLIDAFVLSLAAYFLACILCFLLLPLFNNVSGKVISQSIFEQPLYLLLLFCIALITGLFSGIYPALFLSGFQPVASLKGRLIAGFKGIEIRKALVVTQFSISIILIVATIVVYNQLDYMRNQDLGFKKDHMLVIDFHFNERILAHTEIVKQQLKEIPGVTFASIGSAVPGKANRKLSLDIENNNGDMVKADWDLYAVDKDFLQQYNINIVAGRNFSPLIISDTTAAIIINEAATKALGYKNPAEAIGKRFAQKGSSGLITGVIKDFHFRSYAEDIQPLAIKMSPWFFTFITLNVSSNDISETINKIEHTWKSIAPGLPLIYNFSDETYDAQYKDEARFGKLFICLATIAVFISCLGLYGLSAFSIAQRTKEIGIRKILGATSLNIVNNLSKDFFKLVLLAIIIASPLAWILMHKWLESNYAYRISISWWVFITAGIIAATIAFLTVCFHTVKAATANPVNSLRTE</sequence>
<keyword evidence="5 6" id="KW-0472">Membrane</keyword>
<evidence type="ECO:0000256" key="5">
    <source>
        <dbReference type="ARBA" id="ARBA00023136"/>
    </source>
</evidence>
<dbReference type="GO" id="GO:0005886">
    <property type="term" value="C:plasma membrane"/>
    <property type="evidence" value="ECO:0007669"/>
    <property type="project" value="UniProtKB-SubCell"/>
</dbReference>
<dbReference type="RefSeq" id="WP_147189344.1">
    <property type="nucleotide sequence ID" value="NZ_CP042435.1"/>
</dbReference>
<name>A0A5B8V7R9_9BACT</name>
<feature type="transmembrane region" description="Helical" evidence="6">
    <location>
        <begin position="670"/>
        <end position="692"/>
    </location>
</feature>
<evidence type="ECO:0000256" key="2">
    <source>
        <dbReference type="ARBA" id="ARBA00022475"/>
    </source>
</evidence>
<feature type="domain" description="ABC3 transporter permease C-terminal" evidence="7">
    <location>
        <begin position="676"/>
        <end position="790"/>
    </location>
</feature>
<dbReference type="InterPro" id="IPR025857">
    <property type="entry name" value="MacB_PCD"/>
</dbReference>
<dbReference type="PANTHER" id="PTHR30572:SF18">
    <property type="entry name" value="ABC-TYPE MACROLIDE FAMILY EXPORT SYSTEM PERMEASE COMPONENT 2"/>
    <property type="match status" value="1"/>
</dbReference>
<feature type="transmembrane region" description="Helical" evidence="6">
    <location>
        <begin position="376"/>
        <end position="403"/>
    </location>
</feature>
<feature type="transmembrane region" description="Helical" evidence="6">
    <location>
        <begin position="424"/>
        <end position="445"/>
    </location>
</feature>
<evidence type="ECO:0000259" key="7">
    <source>
        <dbReference type="Pfam" id="PF02687"/>
    </source>
</evidence>
<dbReference type="KEGG" id="pgin:FRZ67_09610"/>
<keyword evidence="2" id="KW-1003">Cell membrane</keyword>
<keyword evidence="4 6" id="KW-1133">Transmembrane helix</keyword>
<dbReference type="EMBL" id="CP042435">
    <property type="protein sequence ID" value="QEC67537.1"/>
    <property type="molecule type" value="Genomic_DNA"/>
</dbReference>
<evidence type="ECO:0000256" key="3">
    <source>
        <dbReference type="ARBA" id="ARBA00022692"/>
    </source>
</evidence>
<dbReference type="AlphaFoldDB" id="A0A5B8V7R9"/>
<feature type="transmembrane region" description="Helical" evidence="6">
    <location>
        <begin position="760"/>
        <end position="780"/>
    </location>
</feature>
<evidence type="ECO:0000256" key="1">
    <source>
        <dbReference type="ARBA" id="ARBA00004651"/>
    </source>
</evidence>
<evidence type="ECO:0000259" key="8">
    <source>
        <dbReference type="Pfam" id="PF12704"/>
    </source>
</evidence>
<evidence type="ECO:0000313" key="10">
    <source>
        <dbReference type="Proteomes" id="UP000321533"/>
    </source>
</evidence>
<keyword evidence="10" id="KW-1185">Reference proteome</keyword>
<evidence type="ECO:0000256" key="6">
    <source>
        <dbReference type="SAM" id="Phobius"/>
    </source>
</evidence>
<feature type="transmembrane region" description="Helical" evidence="6">
    <location>
        <begin position="331"/>
        <end position="356"/>
    </location>
</feature>
<keyword evidence="3 6" id="KW-0812">Transmembrane</keyword>
<feature type="transmembrane region" description="Helical" evidence="6">
    <location>
        <begin position="728"/>
        <end position="748"/>
    </location>
</feature>
<dbReference type="InterPro" id="IPR050250">
    <property type="entry name" value="Macrolide_Exporter_MacB"/>
</dbReference>
<dbReference type="Pfam" id="PF12704">
    <property type="entry name" value="MacB_PCD"/>
    <property type="match status" value="1"/>
</dbReference>
<feature type="domain" description="MacB-like periplasmic core" evidence="8">
    <location>
        <begin position="20"/>
        <end position="236"/>
    </location>
</feature>
<reference evidence="9 10" key="1">
    <citation type="journal article" date="2016" name="Int. J. Syst. Evol. Microbiol.">
        <title>Panacibacter ginsenosidivorans gen. nov., sp. nov., with ginsenoside converting activity isolated from soil of a ginseng field.</title>
        <authorList>
            <person name="Siddiqi M.Z."/>
            <person name="Muhammad Shafi S."/>
            <person name="Choi K.D."/>
            <person name="Im W.T."/>
        </authorList>
    </citation>
    <scope>NUCLEOTIDE SEQUENCE [LARGE SCALE GENOMIC DNA]</scope>
    <source>
        <strain evidence="9 10">Gsoil1550</strain>
    </source>
</reference>
<dbReference type="Proteomes" id="UP000321533">
    <property type="component" value="Chromosome"/>
</dbReference>
<evidence type="ECO:0000313" key="9">
    <source>
        <dbReference type="EMBL" id="QEC67537.1"/>
    </source>
</evidence>
<gene>
    <name evidence="9" type="ORF">FRZ67_09610</name>
</gene>
<comment type="subcellular location">
    <subcellularLocation>
        <location evidence="1">Cell membrane</location>
        <topology evidence="1">Multi-pass membrane protein</topology>
    </subcellularLocation>
</comment>
<dbReference type="OrthoDB" id="1451596at2"/>
<protein>
    <submittedName>
        <fullName evidence="9">FtsX-like permease family protein</fullName>
    </submittedName>
</protein>
<feature type="domain" description="ABC3 transporter permease C-terminal" evidence="7">
    <location>
        <begin position="288"/>
        <end position="404"/>
    </location>
</feature>
<dbReference type="InterPro" id="IPR003838">
    <property type="entry name" value="ABC3_permease_C"/>
</dbReference>
<accession>A0A5B8V7R9</accession>
<evidence type="ECO:0000256" key="4">
    <source>
        <dbReference type="ARBA" id="ARBA00022989"/>
    </source>
</evidence>
<organism evidence="9 10">
    <name type="scientific">Panacibacter ginsenosidivorans</name>
    <dbReference type="NCBI Taxonomy" id="1813871"/>
    <lineage>
        <taxon>Bacteria</taxon>
        <taxon>Pseudomonadati</taxon>
        <taxon>Bacteroidota</taxon>
        <taxon>Chitinophagia</taxon>
        <taxon>Chitinophagales</taxon>
        <taxon>Chitinophagaceae</taxon>
        <taxon>Panacibacter</taxon>
    </lineage>
</organism>
<dbReference type="PANTHER" id="PTHR30572">
    <property type="entry name" value="MEMBRANE COMPONENT OF TRANSPORTER-RELATED"/>
    <property type="match status" value="1"/>
</dbReference>
<feature type="transmembrane region" description="Helical" evidence="6">
    <location>
        <begin position="284"/>
        <end position="310"/>
    </location>
</feature>
<dbReference type="GO" id="GO:0022857">
    <property type="term" value="F:transmembrane transporter activity"/>
    <property type="evidence" value="ECO:0007669"/>
    <property type="project" value="TreeGrafter"/>
</dbReference>